<keyword evidence="6" id="KW-0411">Iron-sulfur</keyword>
<dbReference type="EMBL" id="JAAITQ010000012">
    <property type="protein sequence ID" value="NSE16387.1"/>
    <property type="molecule type" value="Genomic_DNA"/>
</dbReference>
<dbReference type="SMART" id="SM00900">
    <property type="entry name" value="FMN_bind"/>
    <property type="match status" value="2"/>
</dbReference>
<dbReference type="Pfam" id="PF04205">
    <property type="entry name" value="FMN_bind"/>
    <property type="match status" value="2"/>
</dbReference>
<dbReference type="GO" id="GO:0046872">
    <property type="term" value="F:metal ion binding"/>
    <property type="evidence" value="ECO:0007669"/>
    <property type="project" value="UniProtKB-KW"/>
</dbReference>
<reference evidence="12 14" key="2">
    <citation type="journal article" date="2020" name="Cell Host Microbe">
        <title>Functional and Genomic Variation between Human-Derived Isolates of Lachnospiraceae Reveals Inter- and Intra-Species Diversity.</title>
        <authorList>
            <person name="Sorbara M.T."/>
            <person name="Littmann E.R."/>
            <person name="Fontana E."/>
            <person name="Moody T.U."/>
            <person name="Kohout C.E."/>
            <person name="Gjonbalaj M."/>
            <person name="Eaton V."/>
            <person name="Seok R."/>
            <person name="Leiner I.M."/>
            <person name="Pamer E.G."/>
        </authorList>
    </citation>
    <scope>NUCLEOTIDE SEQUENCE [LARGE SCALE GENOMIC DNA]</scope>
    <source>
        <strain evidence="12 14">MSK.14.54</strain>
    </source>
</reference>
<evidence type="ECO:0000256" key="5">
    <source>
        <dbReference type="ARBA" id="ARBA00023004"/>
    </source>
</evidence>
<dbReference type="EMBL" id="JAFHBD010000032">
    <property type="protein sequence ID" value="MBN2953473.1"/>
    <property type="molecule type" value="Genomic_DNA"/>
</dbReference>
<gene>
    <name evidence="10" type="primary">yccM_2</name>
    <name evidence="10" type="ORF">ERS852498_00495</name>
    <name evidence="12" type="ORF">G5B05_08195</name>
    <name evidence="11" type="ORF">JTJ23_07700</name>
</gene>
<reference evidence="12" key="3">
    <citation type="submission" date="2020-02" db="EMBL/GenBank/DDBJ databases">
        <authorList>
            <person name="Littmann E."/>
            <person name="Sorbara M."/>
        </authorList>
    </citation>
    <scope>NUCLEOTIDE SEQUENCE</scope>
    <source>
        <strain evidence="12">MSK.14.54</strain>
    </source>
</reference>
<dbReference type="Proteomes" id="UP000095709">
    <property type="component" value="Unassembled WGS sequence"/>
</dbReference>
<keyword evidence="5" id="KW-0408">Iron</keyword>
<dbReference type="GO" id="GO:0051539">
    <property type="term" value="F:4 iron, 4 sulfur cluster binding"/>
    <property type="evidence" value="ECO:0007669"/>
    <property type="project" value="UniProtKB-KW"/>
</dbReference>
<feature type="transmembrane region" description="Helical" evidence="8">
    <location>
        <begin position="162"/>
        <end position="181"/>
    </location>
</feature>
<dbReference type="GO" id="GO:0010181">
    <property type="term" value="F:FMN binding"/>
    <property type="evidence" value="ECO:0007669"/>
    <property type="project" value="InterPro"/>
</dbReference>
<dbReference type="AlphaFoldDB" id="A0A174I205"/>
<keyword evidence="3" id="KW-0479">Metal-binding</keyword>
<keyword evidence="8" id="KW-1133">Transmembrane helix</keyword>
<evidence type="ECO:0000313" key="13">
    <source>
        <dbReference type="Proteomes" id="UP000095709"/>
    </source>
</evidence>
<dbReference type="RefSeq" id="WP_022461155.1">
    <property type="nucleotide sequence ID" value="NZ_CABJFB010000002.1"/>
</dbReference>
<proteinExistence type="predicted"/>
<feature type="region of interest" description="Disordered" evidence="7">
    <location>
        <begin position="394"/>
        <end position="416"/>
    </location>
</feature>
<evidence type="ECO:0000313" key="12">
    <source>
        <dbReference type="EMBL" id="NSE16387.1"/>
    </source>
</evidence>
<dbReference type="InterPro" id="IPR007329">
    <property type="entry name" value="FMN-bd"/>
</dbReference>
<keyword evidence="4" id="KW-0249">Electron transport</keyword>
<feature type="domain" description="4Fe-4S ferredoxin-type" evidence="9">
    <location>
        <begin position="232"/>
        <end position="261"/>
    </location>
</feature>
<feature type="transmembrane region" description="Helical" evidence="8">
    <location>
        <begin position="119"/>
        <end position="142"/>
    </location>
</feature>
<keyword evidence="8" id="KW-0812">Transmembrane</keyword>
<feature type="transmembrane region" description="Helical" evidence="8">
    <location>
        <begin position="262"/>
        <end position="282"/>
    </location>
</feature>
<evidence type="ECO:0000256" key="1">
    <source>
        <dbReference type="ARBA" id="ARBA00022448"/>
    </source>
</evidence>
<name>A0A174I205_9FIRM</name>
<evidence type="ECO:0000313" key="11">
    <source>
        <dbReference type="EMBL" id="MBN2953473.1"/>
    </source>
</evidence>
<evidence type="ECO:0000313" key="10">
    <source>
        <dbReference type="EMBL" id="CUO79388.1"/>
    </source>
</evidence>
<evidence type="ECO:0000313" key="14">
    <source>
        <dbReference type="Proteomes" id="UP000768180"/>
    </source>
</evidence>
<reference evidence="11" key="4">
    <citation type="submission" date="2021-02" db="EMBL/GenBank/DDBJ databases">
        <title>Metagenome-assembled genomes from human diarrheal sample B26.</title>
        <authorList>
            <person name="Ateba T.P."/>
            <person name="Alayande K.A."/>
            <person name="Mwanza M."/>
        </authorList>
    </citation>
    <scope>NUCLEOTIDE SEQUENCE</scope>
    <source>
        <strain evidence="11">06WH</strain>
    </source>
</reference>
<evidence type="ECO:0000256" key="4">
    <source>
        <dbReference type="ARBA" id="ARBA00022982"/>
    </source>
</evidence>
<dbReference type="Pfam" id="PF12801">
    <property type="entry name" value="Fer4_5"/>
    <property type="match status" value="2"/>
</dbReference>
<dbReference type="PANTHER" id="PTHR30176">
    <property type="entry name" value="FERREDOXIN-TYPE PROTEIN NAPH"/>
    <property type="match status" value="1"/>
</dbReference>
<accession>A0A174I205</accession>
<keyword evidence="8" id="KW-0472">Membrane</keyword>
<evidence type="ECO:0000256" key="6">
    <source>
        <dbReference type="ARBA" id="ARBA00023014"/>
    </source>
</evidence>
<dbReference type="Proteomes" id="UP000737612">
    <property type="component" value="Unassembled WGS sequence"/>
</dbReference>
<evidence type="ECO:0000259" key="9">
    <source>
        <dbReference type="PROSITE" id="PS51379"/>
    </source>
</evidence>
<dbReference type="InterPro" id="IPR051684">
    <property type="entry name" value="Electron_Trans/Redox"/>
</dbReference>
<feature type="transmembrane region" description="Helical" evidence="8">
    <location>
        <begin position="12"/>
        <end position="41"/>
    </location>
</feature>
<evidence type="ECO:0000256" key="8">
    <source>
        <dbReference type="SAM" id="Phobius"/>
    </source>
</evidence>
<dbReference type="Proteomes" id="UP000768180">
    <property type="component" value="Unassembled WGS sequence"/>
</dbReference>
<dbReference type="GO" id="GO:0005886">
    <property type="term" value="C:plasma membrane"/>
    <property type="evidence" value="ECO:0007669"/>
    <property type="project" value="TreeGrafter"/>
</dbReference>
<reference evidence="10 13" key="1">
    <citation type="submission" date="2015-09" db="EMBL/GenBank/DDBJ databases">
        <authorList>
            <consortium name="Pathogen Informatics"/>
        </authorList>
    </citation>
    <scope>NUCLEOTIDE SEQUENCE [LARGE SCALE GENOMIC DNA]</scope>
    <source>
        <strain evidence="10 13">2789STDY5834885</strain>
    </source>
</reference>
<feature type="transmembrane region" description="Helical" evidence="8">
    <location>
        <begin position="61"/>
        <end position="88"/>
    </location>
</feature>
<keyword evidence="2" id="KW-0004">4Fe-4S</keyword>
<dbReference type="GeneID" id="79856265"/>
<feature type="compositionally biased region" description="Polar residues" evidence="7">
    <location>
        <begin position="400"/>
        <end position="411"/>
    </location>
</feature>
<organism evidence="10 13">
    <name type="scientific">Fusicatenibacter saccharivorans</name>
    <dbReference type="NCBI Taxonomy" id="1150298"/>
    <lineage>
        <taxon>Bacteria</taxon>
        <taxon>Bacillati</taxon>
        <taxon>Bacillota</taxon>
        <taxon>Clostridia</taxon>
        <taxon>Lachnospirales</taxon>
        <taxon>Lachnospiraceae</taxon>
        <taxon>Fusicatenibacter</taxon>
    </lineage>
</organism>
<dbReference type="Gene3D" id="3.90.1010.20">
    <property type="match status" value="2"/>
</dbReference>
<dbReference type="PROSITE" id="PS51379">
    <property type="entry name" value="4FE4S_FER_2"/>
    <property type="match status" value="1"/>
</dbReference>
<dbReference type="PANTHER" id="PTHR30176:SF3">
    <property type="entry name" value="FERREDOXIN-TYPE PROTEIN NAPH"/>
    <property type="match status" value="1"/>
</dbReference>
<sequence length="559" mass="61609">MKKQDKRNWPKAVIQILSFLLIPGLFEAQFSAVGTIISAVYQGTVSWERIRYSVWMVLATVPAVIIVGRFFCGYFCSFGAVQDFLWFAGNKLKKRFRKAGAKNLHSNSKKSGRNVPTGWIKYGVLLFWAVFVWSGMIKWNIAGPWQVFGQYSSIGHWPGVKPMFSIGGALILVIFVGSVLIQRFFCRYLCPMGAIYSLISRCTLLKIVKPRSKCGSCRLCTAKCTMGIDLTEKEQTAGGECIGCGVCINGCLKNNAHWKYRYSVWIGVGVTCLTIAASQFLIRSESGSVGKTAGDAAIDTAEQNLDSRFQDGTYSGSGEGYRGTVTVSVKVEQGTITGLTIENAEDDQTYLDRAKSGIFSEIMKKQSAEEIDTVSGATYSSKGLIEATQNALKEAAGDENTVQENTASESTDTTEEKQAFLDAGRFHDLKDGICTGTADAFRGDVEVQVTVENQKVTDISILSYCDTEEYFFRAAPYVIGQMKEEQSLNIDALSGATYSSNGIIHATANALEIPEDEYAPRPGRDLAHKQKEHGHIVKHTIESQEQYEEKVKEYEDAQN</sequence>
<evidence type="ECO:0000256" key="2">
    <source>
        <dbReference type="ARBA" id="ARBA00022485"/>
    </source>
</evidence>
<evidence type="ECO:0000256" key="7">
    <source>
        <dbReference type="SAM" id="MobiDB-lite"/>
    </source>
</evidence>
<keyword evidence="1" id="KW-0813">Transport</keyword>
<dbReference type="SUPFAM" id="SSF54862">
    <property type="entry name" value="4Fe-4S ferredoxins"/>
    <property type="match status" value="1"/>
</dbReference>
<feature type="region of interest" description="Disordered" evidence="7">
    <location>
        <begin position="539"/>
        <end position="559"/>
    </location>
</feature>
<evidence type="ECO:0000256" key="3">
    <source>
        <dbReference type="ARBA" id="ARBA00022723"/>
    </source>
</evidence>
<dbReference type="EMBL" id="CZAL01000002">
    <property type="protein sequence ID" value="CUO79388.1"/>
    <property type="molecule type" value="Genomic_DNA"/>
</dbReference>
<protein>
    <submittedName>
        <fullName evidence="11">FMN-binding protein</fullName>
    </submittedName>
    <submittedName>
        <fullName evidence="10">Putative electron transport protein yccM</fullName>
    </submittedName>
</protein>
<dbReference type="InterPro" id="IPR017896">
    <property type="entry name" value="4Fe4S_Fe-S-bd"/>
</dbReference>
<keyword evidence="14" id="KW-1185">Reference proteome</keyword>